<sequence>MEVFWYAFQSREILSASTCRSAAGPSSLPSVVGMSIIYHIAVSWTAAGDEQPHCCEQRQYPSYQAASCCRSD</sequence>
<dbReference type="Proteomes" id="UP000055024">
    <property type="component" value="Unassembled WGS sequence"/>
</dbReference>
<reference evidence="1 2" key="1">
    <citation type="submission" date="2015-01" db="EMBL/GenBank/DDBJ databases">
        <title>Evolution of Trichinella species and genotypes.</title>
        <authorList>
            <person name="Korhonen P.K."/>
            <person name="Edoardo P."/>
            <person name="Giuseppe L.R."/>
            <person name="Gasser R.B."/>
        </authorList>
    </citation>
    <scope>NUCLEOTIDE SEQUENCE [LARGE SCALE GENOMIC DNA]</scope>
    <source>
        <strain evidence="1">ISS1029</strain>
    </source>
</reference>
<gene>
    <name evidence="1" type="ORF">T11_10142</name>
</gene>
<evidence type="ECO:0000313" key="2">
    <source>
        <dbReference type="Proteomes" id="UP000055024"/>
    </source>
</evidence>
<dbReference type="OrthoDB" id="10488657at2759"/>
<accession>A0A0V1GWE3</accession>
<name>A0A0V1GWE3_9BILA</name>
<dbReference type="EMBL" id="JYDP01000224">
    <property type="protein sequence ID" value="KRZ02576.1"/>
    <property type="molecule type" value="Genomic_DNA"/>
</dbReference>
<comment type="caution">
    <text evidence="1">The sequence shown here is derived from an EMBL/GenBank/DDBJ whole genome shotgun (WGS) entry which is preliminary data.</text>
</comment>
<organism evidence="1 2">
    <name type="scientific">Trichinella zimbabwensis</name>
    <dbReference type="NCBI Taxonomy" id="268475"/>
    <lineage>
        <taxon>Eukaryota</taxon>
        <taxon>Metazoa</taxon>
        <taxon>Ecdysozoa</taxon>
        <taxon>Nematoda</taxon>
        <taxon>Enoplea</taxon>
        <taxon>Dorylaimia</taxon>
        <taxon>Trichinellida</taxon>
        <taxon>Trichinellidae</taxon>
        <taxon>Trichinella</taxon>
    </lineage>
</organism>
<protein>
    <submittedName>
        <fullName evidence="1">Uncharacterized protein</fullName>
    </submittedName>
</protein>
<keyword evidence="2" id="KW-1185">Reference proteome</keyword>
<dbReference type="AlphaFoldDB" id="A0A0V1GWE3"/>
<evidence type="ECO:0000313" key="1">
    <source>
        <dbReference type="EMBL" id="KRZ02576.1"/>
    </source>
</evidence>
<proteinExistence type="predicted"/>